<evidence type="ECO:0000256" key="6">
    <source>
        <dbReference type="ARBA" id="ARBA00022553"/>
    </source>
</evidence>
<evidence type="ECO:0000256" key="7">
    <source>
        <dbReference type="ARBA" id="ARBA00023136"/>
    </source>
</evidence>
<keyword evidence="7" id="KW-0472">Membrane</keyword>
<evidence type="ECO:0000313" key="9">
    <source>
        <dbReference type="Ensembl" id="ENSPEMP00000030791.1"/>
    </source>
</evidence>
<accession>A0A8C8W1X4</accession>
<reference evidence="9" key="2">
    <citation type="submission" date="2025-08" db="UniProtKB">
        <authorList>
            <consortium name="Ensembl"/>
        </authorList>
    </citation>
    <scope>IDENTIFICATION</scope>
</reference>
<dbReference type="Proteomes" id="UP000694547">
    <property type="component" value="Chromosome 8"/>
</dbReference>
<evidence type="ECO:0000256" key="4">
    <source>
        <dbReference type="ARBA" id="ARBA00022475"/>
    </source>
</evidence>
<dbReference type="Gene3D" id="6.10.250.220">
    <property type="match status" value="1"/>
</dbReference>
<keyword evidence="8" id="KW-0539">Nucleus</keyword>
<gene>
    <name evidence="9" type="primary">Skap1</name>
</gene>
<dbReference type="PANTHER" id="PTHR15129">
    <property type="entry name" value="SRC-ASSOCIATED ADAPTOR PROTEIN"/>
    <property type="match status" value="1"/>
</dbReference>
<evidence type="ECO:0000313" key="10">
    <source>
        <dbReference type="Proteomes" id="UP000694547"/>
    </source>
</evidence>
<proteinExistence type="predicted"/>
<comment type="subcellular location">
    <subcellularLocation>
        <location evidence="2">Cell membrane</location>
    </subcellularLocation>
    <subcellularLocation>
        <location evidence="3">Cytoplasm</location>
    </subcellularLocation>
    <subcellularLocation>
        <location evidence="1">Nucleus</location>
    </subcellularLocation>
</comment>
<dbReference type="InterPro" id="IPR037781">
    <property type="entry name" value="SKAP_fam"/>
</dbReference>
<reference evidence="9" key="3">
    <citation type="submission" date="2025-09" db="UniProtKB">
        <authorList>
            <consortium name="Ensembl"/>
        </authorList>
    </citation>
    <scope>IDENTIFICATION</scope>
</reference>
<protein>
    <submittedName>
        <fullName evidence="9">Src family associated phosphoprotein 1</fullName>
    </submittedName>
</protein>
<keyword evidence="6" id="KW-0597">Phosphoprotein</keyword>
<sequence length="123" mass="13817">MQAVALPEEIRWLLEDAEDFLAEGLRNENLSAGAQDQRDHILRGFQQIKSRYCWDFQPQGGDLGQDSSDDNLSGSHGPALPADASFWSDYQDEGHPRLLPLCLWHHSLFSLVSTFPLSPGPFH</sequence>
<dbReference type="AlphaFoldDB" id="A0A8C8W1X4"/>
<evidence type="ECO:0000256" key="8">
    <source>
        <dbReference type="ARBA" id="ARBA00023242"/>
    </source>
</evidence>
<evidence type="ECO:0000256" key="5">
    <source>
        <dbReference type="ARBA" id="ARBA00022490"/>
    </source>
</evidence>
<evidence type="ECO:0000256" key="3">
    <source>
        <dbReference type="ARBA" id="ARBA00004496"/>
    </source>
</evidence>
<dbReference type="Ensembl" id="ENSPEMT00000041033.1">
    <property type="protein sequence ID" value="ENSPEMP00000030791.1"/>
    <property type="gene ID" value="ENSPEMG00000000585.2"/>
</dbReference>
<dbReference type="GO" id="GO:0005737">
    <property type="term" value="C:cytoplasm"/>
    <property type="evidence" value="ECO:0007669"/>
    <property type="project" value="UniProtKB-SubCell"/>
</dbReference>
<keyword evidence="5" id="KW-0963">Cytoplasm</keyword>
<dbReference type="GO" id="GO:0005886">
    <property type="term" value="C:plasma membrane"/>
    <property type="evidence" value="ECO:0007669"/>
    <property type="project" value="UniProtKB-SubCell"/>
</dbReference>
<dbReference type="PANTHER" id="PTHR15129:SF1">
    <property type="entry name" value="SRC KINASE-ASSOCIATED PHOSPHOPROTEIN 1"/>
    <property type="match status" value="1"/>
</dbReference>
<dbReference type="GeneTree" id="ENSGT00390000017856"/>
<dbReference type="SUPFAM" id="SSF50729">
    <property type="entry name" value="PH domain-like"/>
    <property type="match status" value="1"/>
</dbReference>
<keyword evidence="4" id="KW-1003">Cell membrane</keyword>
<evidence type="ECO:0000256" key="1">
    <source>
        <dbReference type="ARBA" id="ARBA00004123"/>
    </source>
</evidence>
<evidence type="ECO:0000256" key="2">
    <source>
        <dbReference type="ARBA" id="ARBA00004236"/>
    </source>
</evidence>
<name>A0A8C8W1X4_PERMB</name>
<dbReference type="GO" id="GO:0005634">
    <property type="term" value="C:nucleus"/>
    <property type="evidence" value="ECO:0007669"/>
    <property type="project" value="UniProtKB-SubCell"/>
</dbReference>
<keyword evidence="10" id="KW-1185">Reference proteome</keyword>
<organism evidence="9 10">
    <name type="scientific">Peromyscus maniculatus bairdii</name>
    <name type="common">Prairie deer mouse</name>
    <dbReference type="NCBI Taxonomy" id="230844"/>
    <lineage>
        <taxon>Eukaryota</taxon>
        <taxon>Metazoa</taxon>
        <taxon>Chordata</taxon>
        <taxon>Craniata</taxon>
        <taxon>Vertebrata</taxon>
        <taxon>Euteleostomi</taxon>
        <taxon>Mammalia</taxon>
        <taxon>Eutheria</taxon>
        <taxon>Euarchontoglires</taxon>
        <taxon>Glires</taxon>
        <taxon>Rodentia</taxon>
        <taxon>Myomorpha</taxon>
        <taxon>Muroidea</taxon>
        <taxon>Cricetidae</taxon>
        <taxon>Neotominae</taxon>
        <taxon>Peromyscus</taxon>
    </lineage>
</organism>
<reference evidence="9 10" key="1">
    <citation type="submission" date="2018-10" db="EMBL/GenBank/DDBJ databases">
        <title>Improved assembly of the deer mouse Peromyscus maniculatus genome.</title>
        <authorList>
            <person name="Lassance J.-M."/>
            <person name="Hoekstra H.E."/>
        </authorList>
    </citation>
    <scope>NUCLEOTIDE SEQUENCE [LARGE SCALE GENOMIC DNA]</scope>
</reference>